<dbReference type="Gene3D" id="1.10.630.10">
    <property type="entry name" value="Cytochrome P450"/>
    <property type="match status" value="1"/>
</dbReference>
<dbReference type="SUPFAM" id="SSF48264">
    <property type="entry name" value="Cytochrome P450"/>
    <property type="match status" value="1"/>
</dbReference>
<sequence>MSQQLTSTNFYSSKFVERAISWVRTTGLVSDDANAGPATAAASVSAIVLLTTVIWKFSLSTNNNDEMVPYVGIPSPKGDVPYVGHLFAIGPDLIKRSHEWHQELGPIFYMKMGVRPFLIISDPNIAHELLVSNGRFTSSRPHDNISEDFFGHDARGLISSPPDKRWKSLRKIVIMALGPKRLREAALELNHEAKEFVDTVATGENINPLIHLMRASVNFIFLTTFSFRTTSIEDPIFKEGYNIVNSIMSFTGFKHSIPNFLPLLRFTRHFTNASQEIGNQLINHVAPYFSKLIDEALKADGDNMAKLLNNEINGGRNGEYTQLYITMVDLLIAGSDTSAVTLDWSFLILSTKPDVQKKIQQEIDAFVEKNGRLPEMWERDSVPYLTAVQKECMRIRPTTPFGVPHESNEDFVWRGIFIPKGTNLLSNMNEMHHNPDVYPDPNEFKPERFLDRNEPMTASTNRSANERDHFNFGWGRRACPGAHLAETQMFNVWVHTLHRCNIVPALDENGNEVPETLETVPPVNGPIVTPPSPFEIRFVPRNK</sequence>
<evidence type="ECO:0000256" key="2">
    <source>
        <dbReference type="ARBA" id="ARBA00023002"/>
    </source>
</evidence>
<dbReference type="AlphaFoldDB" id="A0A8H7S2W4"/>
<comment type="cofactor">
    <cofactor evidence="5">
        <name>heme</name>
        <dbReference type="ChEBI" id="CHEBI:30413"/>
    </cofactor>
</comment>
<dbReference type="PRINTS" id="PR00463">
    <property type="entry name" value="EP450I"/>
</dbReference>
<dbReference type="InterPro" id="IPR050364">
    <property type="entry name" value="Cytochrome_P450_fung"/>
</dbReference>
<dbReference type="OrthoDB" id="1470350at2759"/>
<dbReference type="PRINTS" id="PR00385">
    <property type="entry name" value="P450"/>
</dbReference>
<keyword evidence="5 6" id="KW-0349">Heme</keyword>
<keyword evidence="4 6" id="KW-0503">Monooxygenase</keyword>
<feature type="binding site" description="axial binding residue" evidence="5">
    <location>
        <position position="479"/>
    </location>
    <ligand>
        <name>heme</name>
        <dbReference type="ChEBI" id="CHEBI:30413"/>
    </ligand>
    <ligandPart>
        <name>Fe</name>
        <dbReference type="ChEBI" id="CHEBI:18248"/>
    </ligandPart>
</feature>
<evidence type="ECO:0008006" key="9">
    <source>
        <dbReference type="Google" id="ProtNLM"/>
    </source>
</evidence>
<dbReference type="GO" id="GO:0004497">
    <property type="term" value="F:monooxygenase activity"/>
    <property type="evidence" value="ECO:0007669"/>
    <property type="project" value="UniProtKB-KW"/>
</dbReference>
<evidence type="ECO:0000256" key="5">
    <source>
        <dbReference type="PIRSR" id="PIRSR602401-1"/>
    </source>
</evidence>
<organism evidence="7 8">
    <name type="scientific">Circinella minor</name>
    <dbReference type="NCBI Taxonomy" id="1195481"/>
    <lineage>
        <taxon>Eukaryota</taxon>
        <taxon>Fungi</taxon>
        <taxon>Fungi incertae sedis</taxon>
        <taxon>Mucoromycota</taxon>
        <taxon>Mucoromycotina</taxon>
        <taxon>Mucoromycetes</taxon>
        <taxon>Mucorales</taxon>
        <taxon>Lichtheimiaceae</taxon>
        <taxon>Circinella</taxon>
    </lineage>
</organism>
<keyword evidence="2 6" id="KW-0560">Oxidoreductase</keyword>
<dbReference type="GO" id="GO:0005506">
    <property type="term" value="F:iron ion binding"/>
    <property type="evidence" value="ECO:0007669"/>
    <property type="project" value="InterPro"/>
</dbReference>
<keyword evidence="1 5" id="KW-0479">Metal-binding</keyword>
<dbReference type="PROSITE" id="PS00086">
    <property type="entry name" value="CYTOCHROME_P450"/>
    <property type="match status" value="1"/>
</dbReference>
<protein>
    <recommendedName>
        <fullName evidence="9">Cytochrome P450</fullName>
    </recommendedName>
</protein>
<evidence type="ECO:0000256" key="4">
    <source>
        <dbReference type="ARBA" id="ARBA00023033"/>
    </source>
</evidence>
<evidence type="ECO:0000313" key="7">
    <source>
        <dbReference type="EMBL" id="KAG2220767.1"/>
    </source>
</evidence>
<proteinExistence type="inferred from homology"/>
<keyword evidence="8" id="KW-1185">Reference proteome</keyword>
<reference evidence="7 8" key="1">
    <citation type="submission" date="2020-12" db="EMBL/GenBank/DDBJ databases">
        <title>Metabolic potential, ecology and presence of endohyphal bacteria is reflected in genomic diversity of Mucoromycotina.</title>
        <authorList>
            <person name="Muszewska A."/>
            <person name="Okrasinska A."/>
            <person name="Steczkiewicz K."/>
            <person name="Drgas O."/>
            <person name="Orlowska M."/>
            <person name="Perlinska-Lenart U."/>
            <person name="Aleksandrzak-Piekarczyk T."/>
            <person name="Szatraj K."/>
            <person name="Zielenkiewicz U."/>
            <person name="Pilsyk S."/>
            <person name="Malc E."/>
            <person name="Mieczkowski P."/>
            <person name="Kruszewska J.S."/>
            <person name="Biernat P."/>
            <person name="Pawlowska J."/>
        </authorList>
    </citation>
    <scope>NUCLEOTIDE SEQUENCE [LARGE SCALE GENOMIC DNA]</scope>
    <source>
        <strain evidence="7 8">CBS 142.35</strain>
    </source>
</reference>
<dbReference type="InterPro" id="IPR017972">
    <property type="entry name" value="Cyt_P450_CS"/>
</dbReference>
<name>A0A8H7S2W4_9FUNG</name>
<dbReference type="GO" id="GO:0016705">
    <property type="term" value="F:oxidoreductase activity, acting on paired donors, with incorporation or reduction of molecular oxygen"/>
    <property type="evidence" value="ECO:0007669"/>
    <property type="project" value="InterPro"/>
</dbReference>
<dbReference type="InterPro" id="IPR002401">
    <property type="entry name" value="Cyt_P450_E_grp-I"/>
</dbReference>
<evidence type="ECO:0000256" key="6">
    <source>
        <dbReference type="RuleBase" id="RU000461"/>
    </source>
</evidence>
<dbReference type="Proteomes" id="UP000646827">
    <property type="component" value="Unassembled WGS sequence"/>
</dbReference>
<dbReference type="InterPro" id="IPR036396">
    <property type="entry name" value="Cyt_P450_sf"/>
</dbReference>
<dbReference type="GO" id="GO:0020037">
    <property type="term" value="F:heme binding"/>
    <property type="evidence" value="ECO:0007669"/>
    <property type="project" value="InterPro"/>
</dbReference>
<keyword evidence="3 5" id="KW-0408">Iron</keyword>
<dbReference type="EMBL" id="JAEPRB010000130">
    <property type="protein sequence ID" value="KAG2220767.1"/>
    <property type="molecule type" value="Genomic_DNA"/>
</dbReference>
<comment type="caution">
    <text evidence="7">The sequence shown here is derived from an EMBL/GenBank/DDBJ whole genome shotgun (WGS) entry which is preliminary data.</text>
</comment>
<comment type="similarity">
    <text evidence="6">Belongs to the cytochrome P450 family.</text>
</comment>
<dbReference type="InterPro" id="IPR001128">
    <property type="entry name" value="Cyt_P450"/>
</dbReference>
<evidence type="ECO:0000256" key="3">
    <source>
        <dbReference type="ARBA" id="ARBA00023004"/>
    </source>
</evidence>
<gene>
    <name evidence="7" type="ORF">INT45_012260</name>
</gene>
<dbReference type="PANTHER" id="PTHR46300">
    <property type="entry name" value="P450, PUTATIVE (EUROFUNG)-RELATED-RELATED"/>
    <property type="match status" value="1"/>
</dbReference>
<evidence type="ECO:0000313" key="8">
    <source>
        <dbReference type="Proteomes" id="UP000646827"/>
    </source>
</evidence>
<evidence type="ECO:0000256" key="1">
    <source>
        <dbReference type="ARBA" id="ARBA00022723"/>
    </source>
</evidence>
<accession>A0A8H7S2W4</accession>
<dbReference type="Pfam" id="PF00067">
    <property type="entry name" value="p450"/>
    <property type="match status" value="1"/>
</dbReference>
<dbReference type="PANTHER" id="PTHR46300:SF2">
    <property type="entry name" value="CYTOCHROME P450 MONOOXYGENASE ALNH-RELATED"/>
    <property type="match status" value="1"/>
</dbReference>